<keyword evidence="2" id="KW-1003">Cell membrane</keyword>
<dbReference type="AlphaFoldDB" id="A0A2L0UF28"/>
<keyword evidence="4 6" id="KW-1133">Transmembrane helix</keyword>
<name>A0A2L0UF28_9MICC</name>
<dbReference type="InterPro" id="IPR051461">
    <property type="entry name" value="UPF0750_membrane"/>
</dbReference>
<sequence>MDTTAPPPETDEPDLIVRHSAFEDVLGIVTGTFTVSLGLFLLKTSGAVTGGTAGLALLLSYLGGLPFSVLFFAVNVPFFTLAVWKKGWDFTLRTMAAVALVSALSYLHPLALGNVMLDPLYAALGGNLLAGVGLLILFRHKASLGGFNILALILQERLGWRAGYVQMGLDTAVILTALIVVGPAGVLLSAVGAVLLNLVLALNHRPGRYLGT</sequence>
<feature type="transmembrane region" description="Helical" evidence="6">
    <location>
        <begin position="90"/>
        <end position="108"/>
    </location>
</feature>
<evidence type="ECO:0000256" key="4">
    <source>
        <dbReference type="ARBA" id="ARBA00022989"/>
    </source>
</evidence>
<keyword evidence="5 6" id="KW-0472">Membrane</keyword>
<dbReference type="InterPro" id="IPR003740">
    <property type="entry name" value="YitT"/>
</dbReference>
<reference evidence="7 8" key="1">
    <citation type="submission" date="2017-11" db="EMBL/GenBank/DDBJ databases">
        <title>Draft genome of Arthrobacter agilis strain UMCV2, a plant growth-promoting rhizobacterium and biocontrol capacity of phytopathogenic fungi.</title>
        <authorList>
            <person name="Martinez-Camara R."/>
            <person name="Santoyo G."/>
            <person name="Moreno-Hagelsieb G."/>
            <person name="Valencia-Cantero E."/>
        </authorList>
    </citation>
    <scope>NUCLEOTIDE SEQUENCE [LARGE SCALE GENOMIC DNA]</scope>
    <source>
        <strain evidence="7 8">UMCV2</strain>
    </source>
</reference>
<dbReference type="Pfam" id="PF02588">
    <property type="entry name" value="YitT_membrane"/>
    <property type="match status" value="1"/>
</dbReference>
<evidence type="ECO:0008006" key="9">
    <source>
        <dbReference type="Google" id="ProtNLM"/>
    </source>
</evidence>
<proteinExistence type="predicted"/>
<evidence type="ECO:0000256" key="6">
    <source>
        <dbReference type="SAM" id="Phobius"/>
    </source>
</evidence>
<accession>A0A2L0UF28</accession>
<dbReference type="GO" id="GO:0005886">
    <property type="term" value="C:plasma membrane"/>
    <property type="evidence" value="ECO:0007669"/>
    <property type="project" value="UniProtKB-SubCell"/>
</dbReference>
<keyword evidence="3 6" id="KW-0812">Transmembrane</keyword>
<evidence type="ECO:0000256" key="5">
    <source>
        <dbReference type="ARBA" id="ARBA00023136"/>
    </source>
</evidence>
<evidence type="ECO:0000256" key="2">
    <source>
        <dbReference type="ARBA" id="ARBA00022475"/>
    </source>
</evidence>
<feature type="transmembrane region" description="Helical" evidence="6">
    <location>
        <begin position="120"/>
        <end position="138"/>
    </location>
</feature>
<evidence type="ECO:0000256" key="3">
    <source>
        <dbReference type="ARBA" id="ARBA00022692"/>
    </source>
</evidence>
<evidence type="ECO:0000313" key="7">
    <source>
        <dbReference type="EMBL" id="AUZ87863.1"/>
    </source>
</evidence>
<feature type="transmembrane region" description="Helical" evidence="6">
    <location>
        <begin position="25"/>
        <end position="42"/>
    </location>
</feature>
<dbReference type="RefSeq" id="WP_208739093.1">
    <property type="nucleotide sequence ID" value="NZ_CP024915.1"/>
</dbReference>
<organism evidence="7 8">
    <name type="scientific">Arthrobacter agilis</name>
    <dbReference type="NCBI Taxonomy" id="37921"/>
    <lineage>
        <taxon>Bacteria</taxon>
        <taxon>Bacillati</taxon>
        <taxon>Actinomycetota</taxon>
        <taxon>Actinomycetes</taxon>
        <taxon>Micrococcales</taxon>
        <taxon>Micrococcaceae</taxon>
        <taxon>Arthrobacter</taxon>
    </lineage>
</organism>
<dbReference type="PANTHER" id="PTHR33545">
    <property type="entry name" value="UPF0750 MEMBRANE PROTEIN YITT-RELATED"/>
    <property type="match status" value="1"/>
</dbReference>
<evidence type="ECO:0000313" key="8">
    <source>
        <dbReference type="Proteomes" id="UP000239187"/>
    </source>
</evidence>
<dbReference type="EMBL" id="CP024915">
    <property type="protein sequence ID" value="AUZ87863.1"/>
    <property type="molecule type" value="Genomic_DNA"/>
</dbReference>
<comment type="subcellular location">
    <subcellularLocation>
        <location evidence="1">Cell membrane</location>
        <topology evidence="1">Multi-pass membrane protein</topology>
    </subcellularLocation>
</comment>
<evidence type="ECO:0000256" key="1">
    <source>
        <dbReference type="ARBA" id="ARBA00004651"/>
    </source>
</evidence>
<feature type="transmembrane region" description="Helical" evidence="6">
    <location>
        <begin position="54"/>
        <end position="78"/>
    </location>
</feature>
<protein>
    <recommendedName>
        <fullName evidence="9">YitT family protein</fullName>
    </recommendedName>
</protein>
<dbReference type="PANTHER" id="PTHR33545:SF5">
    <property type="entry name" value="UPF0750 MEMBRANE PROTEIN YITT"/>
    <property type="match status" value="1"/>
</dbReference>
<dbReference type="Proteomes" id="UP000239187">
    <property type="component" value="Chromosome"/>
</dbReference>
<gene>
    <name evidence="7" type="ORF">CVO76_09645</name>
</gene>